<dbReference type="Proteomes" id="UP001186944">
    <property type="component" value="Unassembled WGS sequence"/>
</dbReference>
<evidence type="ECO:0000313" key="14">
    <source>
        <dbReference type="Proteomes" id="UP001186944"/>
    </source>
</evidence>
<comment type="caution">
    <text evidence="13">The sequence shown here is derived from an EMBL/GenBank/DDBJ whole genome shotgun (WGS) entry which is preliminary data.</text>
</comment>
<dbReference type="InterPro" id="IPR055435">
    <property type="entry name" value="Ig_TMEM131L_3"/>
</dbReference>
<keyword evidence="5" id="KW-1133">Transmembrane helix</keyword>
<dbReference type="InterPro" id="IPR055436">
    <property type="entry name" value="Ig_TMEM131L_4"/>
</dbReference>
<dbReference type="Pfam" id="PF24501">
    <property type="entry name" value="Ig_TMEM131L_5"/>
    <property type="match status" value="1"/>
</dbReference>
<evidence type="ECO:0000259" key="8">
    <source>
        <dbReference type="Pfam" id="PF12371"/>
    </source>
</evidence>
<feature type="domain" description="TMEM131 second Ig-like" evidence="9">
    <location>
        <begin position="222"/>
        <end position="311"/>
    </location>
</feature>
<evidence type="ECO:0000259" key="12">
    <source>
        <dbReference type="Pfam" id="PF24501"/>
    </source>
</evidence>
<evidence type="ECO:0008006" key="15">
    <source>
        <dbReference type="Google" id="ProtNLM"/>
    </source>
</evidence>
<dbReference type="InterPro" id="IPR056311">
    <property type="entry name" value="TMEM131_Ig_2"/>
</dbReference>
<organism evidence="13 14">
    <name type="scientific">Pinctada imbricata</name>
    <name type="common">Atlantic pearl-oyster</name>
    <name type="synonym">Pinctada martensii</name>
    <dbReference type="NCBI Taxonomy" id="66713"/>
    <lineage>
        <taxon>Eukaryota</taxon>
        <taxon>Metazoa</taxon>
        <taxon>Spiralia</taxon>
        <taxon>Lophotrochozoa</taxon>
        <taxon>Mollusca</taxon>
        <taxon>Bivalvia</taxon>
        <taxon>Autobranchia</taxon>
        <taxon>Pteriomorphia</taxon>
        <taxon>Pterioida</taxon>
        <taxon>Pterioidea</taxon>
        <taxon>Pteriidae</taxon>
        <taxon>Pinctada</taxon>
    </lineage>
</organism>
<dbReference type="PANTHER" id="PTHR22050">
    <property type="entry name" value="RW1 PROTEIN HOMOLOG"/>
    <property type="match status" value="1"/>
</dbReference>
<feature type="region of interest" description="Disordered" evidence="7">
    <location>
        <begin position="1254"/>
        <end position="1397"/>
    </location>
</feature>
<feature type="compositionally biased region" description="Low complexity" evidence="7">
    <location>
        <begin position="1420"/>
        <end position="1429"/>
    </location>
</feature>
<gene>
    <name evidence="13" type="ORF">FSP39_017460</name>
</gene>
<dbReference type="Pfam" id="PF12371">
    <property type="entry name" value="TMEM131_like_N"/>
    <property type="match status" value="1"/>
</dbReference>
<feature type="domain" description="TMEM131L third Ig-like" evidence="10">
    <location>
        <begin position="469"/>
        <end position="545"/>
    </location>
</feature>
<evidence type="ECO:0000259" key="11">
    <source>
        <dbReference type="Pfam" id="PF24499"/>
    </source>
</evidence>
<dbReference type="InterPro" id="IPR013783">
    <property type="entry name" value="Ig-like_fold"/>
</dbReference>
<dbReference type="GO" id="GO:0016020">
    <property type="term" value="C:membrane"/>
    <property type="evidence" value="ECO:0007669"/>
    <property type="project" value="UniProtKB-SubCell"/>
</dbReference>
<keyword evidence="4" id="KW-0732">Signal</keyword>
<feature type="compositionally biased region" description="Basic residues" evidence="7">
    <location>
        <begin position="1449"/>
        <end position="1463"/>
    </location>
</feature>
<evidence type="ECO:0000256" key="3">
    <source>
        <dbReference type="ARBA" id="ARBA00022692"/>
    </source>
</evidence>
<feature type="domain" description="Transmembrane protein 131-like N-terminal" evidence="8">
    <location>
        <begin position="122"/>
        <end position="205"/>
    </location>
</feature>
<evidence type="ECO:0000259" key="9">
    <source>
        <dbReference type="Pfam" id="PF24495"/>
    </source>
</evidence>
<dbReference type="InterPro" id="IPR055437">
    <property type="entry name" value="TMEM131L_Ig_5"/>
</dbReference>
<feature type="domain" description="TMEM131L fifth Ig-like" evidence="12">
    <location>
        <begin position="1042"/>
        <end position="1107"/>
    </location>
</feature>
<feature type="compositionally biased region" description="Polar residues" evidence="7">
    <location>
        <begin position="1529"/>
        <end position="1541"/>
    </location>
</feature>
<reference evidence="13" key="1">
    <citation type="submission" date="2019-08" db="EMBL/GenBank/DDBJ databases">
        <title>The improved chromosome-level genome for the pearl oyster Pinctada fucata martensii using PacBio sequencing and Hi-C.</title>
        <authorList>
            <person name="Zheng Z."/>
        </authorList>
    </citation>
    <scope>NUCLEOTIDE SEQUENCE</scope>
    <source>
        <strain evidence="13">ZZ-2019</strain>
        <tissue evidence="13">Adductor muscle</tissue>
    </source>
</reference>
<dbReference type="Pfam" id="PF24498">
    <property type="entry name" value="Ig_TMEM131L_3"/>
    <property type="match status" value="1"/>
</dbReference>
<keyword evidence="6" id="KW-0472">Membrane</keyword>
<feature type="domain" description="TMEM131L fourth Ig-like" evidence="11">
    <location>
        <begin position="842"/>
        <end position="989"/>
    </location>
</feature>
<evidence type="ECO:0000313" key="13">
    <source>
        <dbReference type="EMBL" id="KAK3100282.1"/>
    </source>
</evidence>
<proteinExistence type="inferred from homology"/>
<protein>
    <recommendedName>
        <fullName evidence="15">Transmembrane protein 131</fullName>
    </recommendedName>
</protein>
<dbReference type="InterPro" id="IPR022113">
    <property type="entry name" value="TMEM131L_N"/>
</dbReference>
<dbReference type="EMBL" id="VSWD01000006">
    <property type="protein sequence ID" value="KAK3100282.1"/>
    <property type="molecule type" value="Genomic_DNA"/>
</dbReference>
<evidence type="ECO:0000256" key="6">
    <source>
        <dbReference type="ARBA" id="ARBA00023136"/>
    </source>
</evidence>
<dbReference type="Gene3D" id="2.60.40.10">
    <property type="entry name" value="Immunoglobulins"/>
    <property type="match status" value="1"/>
</dbReference>
<evidence type="ECO:0000256" key="4">
    <source>
        <dbReference type="ARBA" id="ARBA00022729"/>
    </source>
</evidence>
<keyword evidence="14" id="KW-1185">Reference proteome</keyword>
<accession>A0AA89C5K9</accession>
<evidence type="ECO:0000259" key="10">
    <source>
        <dbReference type="Pfam" id="PF24498"/>
    </source>
</evidence>
<evidence type="ECO:0000256" key="2">
    <source>
        <dbReference type="ARBA" id="ARBA00006682"/>
    </source>
</evidence>
<dbReference type="Pfam" id="PF24495">
    <property type="entry name" value="Ig_TMEM131_2"/>
    <property type="match status" value="1"/>
</dbReference>
<feature type="compositionally biased region" description="Basic residues" evidence="7">
    <location>
        <begin position="1307"/>
        <end position="1316"/>
    </location>
</feature>
<dbReference type="InterPro" id="IPR039877">
    <property type="entry name" value="TMEM131-like"/>
</dbReference>
<evidence type="ECO:0000256" key="7">
    <source>
        <dbReference type="SAM" id="MobiDB-lite"/>
    </source>
</evidence>
<comment type="subcellular location">
    <subcellularLocation>
        <location evidence="1">Membrane</location>
        <topology evidence="1">Single-pass type I membrane protein</topology>
    </subcellularLocation>
</comment>
<sequence>MTIQDIDALSTCACDWDVPLAHSATSLTITRTAGVRFPESVSCKLLHWRRGEQLVCVDQLDLQERRQNPARGWRVATQRAFIQTDNHLTYIGESGELNGIPLEVNPGHYDSVQDIFHKSSAVRLDPEWLDFQERPVGMPYMEQVLVQNTDTRNDLHLLSISGSTVHFHCSFFQEKTVPPGGNTTFDVVFLARQEGNVENTLYIHTSAGSFTYHVFGVGIPNPYRVRPYLGAKVPLNSSFSSLIQIHNPHGSTLQVIEMFSSEGDLHLELPTGEKEGPKTLWEIPPYETKAVMKARFIGRVESNHTAFIRIKTNQEQQNQLLILPVEVEVSSAPGIYSPTELIDFGIIRTLDGPSTVQLSLLNTGNRPIHISSVSLFPPNDAITVEFRPTKLHTDSTRHTPIARLTFNAEKAVSPKQWIGKIIIRSRNNQHKISIPYKASVLHGSLVYNINNTHFFSAKDIWNYTKLQTYTNTFNFSIVIYNASIPAEYQQYFTIKNFTRPVVIRPRRTLSLCWLQFHPNVTQLHFTTHLILHTNASVFNIPIVVYNGLLTVIPHRPEKYKGKFDFGTMGMSESRSIIFTLRNDNPVNVHLAEISPDLHGAKVYFLGMEKGGGTILSRKYNTSDIDISKLKIKPYHFAVFSLNMTAPDYEGAHASDMIITTQFEDIWIPLTVRIVDGTLLAIPENVLFDRMYPGMVDYRVLQMHSTFQEPMEVTQVSFNPPDSRFYYEPPSQMRILLAPSRTNNIGRIYFDARKECKDDCYTGLPTATPAGHQWLLGLGLDKDVVDTDQYLYTRFQQKWKNLKKSNLDTANVTIEVDTNEVQGFLYSAQAHLHWPSLVRKTKISFPLTQIGNTSISDFIIENPGDVPVLIQILSLPLYPNPHSMIDLLQSSFSEDLPELVETEDLDIFTLPDLEQYNPSKQNPVPGFRKYIETTFGVKPHKQSITTLLHPGVKVKVRVGFQPRDHVPRTSLILIRNNLTIFDSIVVQGQGGRGEMKLSNKKPGSPVPLQFDMTEKHLKNCDKKKHSKGMIPNFTVRRPFTLKNSGELPFYVLRYSINGHECEGYGFRVLDCDGFELLPNTSRRIDIAFTPDFTMSRIQRTLTIFTSLGPEANYTLQATVPPHTLSKCSAALPRPNWEPVLYYSIACVMGFLLFCTLVAAYFEADRIYVADIIRRKVRNNNIPPYDSSKVFDLKKVGETVHSPSIKLVATTQTTPVRIQPKPIVEVANGHIEHPTGKKESFPVTLMNIIRNLFSQKTIRSQHKKSETEKPAKSSQSVMNGPTSKTVEKPQPVTPDVTEKSINHSNHVPQRGRSKKAAKRQNSNDLPNSQAESDRRQSTKEANSQDRKSHDYKNDVMEKERITKLAAPRTSNVTEMDSFDLPYTKNDHITNTDNKKGKKRNLKLRVDTIVAARYSANVDDETSSTTTESSVGDVEEKSSSTRDSTPEPIQPKQKKPKSKARTVKTKGHFDDTIDDDDFELTSKSKAHKKIKNQKEVYGGDIFHPDSLDLPYTMDSKQDKKDKAKKGTKTKGNTIVVQSESSSDPGQDDPNWDMPTSQLPIVEVIGSADFGLIKLTLLPAAIGTKAKTAPVGAGVPRNAWKISPPPTPDAGMNSFGLQTIDEINRSQIPDVTANPFVPRDVSFPPVTGSSDGFLGYSQSGEPLEAPQTMMQRLQEERRRRIQEHQMKVMKGRSGQDLELSQSGARVYGIQSTRLLGGGLWSTLTNSANTGWNSLMSLTSSWGSGTNPTTVADTHTTDSSFALNGTPVSTSGQETVGTFNPFNSMADIWSPNAPATSMGWNFQNKPQSDGKMN</sequence>
<feature type="region of interest" description="Disordered" evidence="7">
    <location>
        <begin position="1496"/>
        <end position="1548"/>
    </location>
</feature>
<dbReference type="Pfam" id="PF24499">
    <property type="entry name" value="Ig_TMEM131L_4"/>
    <property type="match status" value="1"/>
</dbReference>
<feature type="compositionally biased region" description="Polar residues" evidence="7">
    <location>
        <begin position="1317"/>
        <end position="1328"/>
    </location>
</feature>
<evidence type="ECO:0000256" key="5">
    <source>
        <dbReference type="ARBA" id="ARBA00022989"/>
    </source>
</evidence>
<name>A0AA89C5K9_PINIB</name>
<feature type="compositionally biased region" description="Polar residues" evidence="7">
    <location>
        <begin position="1270"/>
        <end position="1282"/>
    </location>
</feature>
<feature type="compositionally biased region" description="Basic and acidic residues" evidence="7">
    <location>
        <begin position="1329"/>
        <end position="1360"/>
    </location>
</feature>
<feature type="compositionally biased region" description="Basic and acidic residues" evidence="7">
    <location>
        <begin position="1382"/>
        <end position="1392"/>
    </location>
</feature>
<evidence type="ECO:0000256" key="1">
    <source>
        <dbReference type="ARBA" id="ARBA00004479"/>
    </source>
</evidence>
<comment type="similarity">
    <text evidence="2">Belongs to the TMEM131 family.</text>
</comment>
<feature type="region of interest" description="Disordered" evidence="7">
    <location>
        <begin position="1415"/>
        <end position="1473"/>
    </location>
</feature>
<keyword evidence="3" id="KW-0812">Transmembrane</keyword>
<dbReference type="PANTHER" id="PTHR22050:SF0">
    <property type="entry name" value="TRANSMEMBRANE PROTEIN 131 HOMOLOG"/>
    <property type="match status" value="1"/>
</dbReference>